<dbReference type="EMBL" id="NMTZ01000008">
    <property type="protein sequence ID" value="PDX84834.1"/>
    <property type="molecule type" value="Genomic_DNA"/>
</dbReference>
<gene>
    <name evidence="1" type="ORF">CGS59_03225</name>
</gene>
<protein>
    <submittedName>
        <fullName evidence="1">HicA</fullName>
    </submittedName>
</protein>
<evidence type="ECO:0000313" key="1">
    <source>
        <dbReference type="EMBL" id="PDX84834.1"/>
    </source>
</evidence>
<name>A0A2A7B0C2_9FIRM</name>
<dbReference type="AlphaFoldDB" id="A0A2A7B0C2"/>
<sequence>MASKDSLLEKLFRKPLPKNFTKQELDTLMSKCNCKKSSGGRGSGLKYFHEPTGRILQFDGPHPGNELYLYQVKMVKEFLQEVGEAE</sequence>
<evidence type="ECO:0000313" key="2">
    <source>
        <dbReference type="Proteomes" id="UP000220480"/>
    </source>
</evidence>
<dbReference type="RefSeq" id="WP_097778897.1">
    <property type="nucleotide sequence ID" value="NZ_DAWEON010000016.1"/>
</dbReference>
<dbReference type="Proteomes" id="UP000220480">
    <property type="component" value="Unassembled WGS sequence"/>
</dbReference>
<organism evidence="1 2">
    <name type="scientific">Faecalibacterium prausnitzii</name>
    <dbReference type="NCBI Taxonomy" id="853"/>
    <lineage>
        <taxon>Bacteria</taxon>
        <taxon>Bacillati</taxon>
        <taxon>Bacillota</taxon>
        <taxon>Clostridia</taxon>
        <taxon>Eubacteriales</taxon>
        <taxon>Oscillospiraceae</taxon>
        <taxon>Faecalibacterium</taxon>
    </lineage>
</organism>
<proteinExistence type="predicted"/>
<comment type="caution">
    <text evidence="1">The sequence shown here is derived from an EMBL/GenBank/DDBJ whole genome shotgun (WGS) entry which is preliminary data.</text>
</comment>
<reference evidence="1 2" key="1">
    <citation type="journal article" date="2017" name="Front. Microbiol.">
        <title>New Insights into the Diversity of the Genus Faecalibacterium.</title>
        <authorList>
            <person name="Benevides L."/>
            <person name="Burman S."/>
            <person name="Martin R."/>
            <person name="Robert V."/>
            <person name="Thomas M."/>
            <person name="Miquel S."/>
            <person name="Chain F."/>
            <person name="Sokol H."/>
            <person name="Bermudez-Humaran L.G."/>
            <person name="Morrison M."/>
            <person name="Langella P."/>
            <person name="Azevedo V.A."/>
            <person name="Chatel J.M."/>
            <person name="Soares S."/>
        </authorList>
    </citation>
    <scope>NUCLEOTIDE SEQUENCE [LARGE SCALE GENOMIC DNA]</scope>
    <source>
        <strain evidence="1 2">CNCM I 4644</strain>
    </source>
</reference>
<accession>A0A2A7B0C2</accession>